<dbReference type="EC" id="1.6.5.9" evidence="2"/>
<dbReference type="Proteomes" id="UP000027265">
    <property type="component" value="Unassembled WGS sequence"/>
</dbReference>
<evidence type="ECO:0000313" key="14">
    <source>
        <dbReference type="EMBL" id="KDQ51852.1"/>
    </source>
</evidence>
<dbReference type="Gene3D" id="3.50.50.100">
    <property type="match status" value="1"/>
</dbReference>
<evidence type="ECO:0000256" key="6">
    <source>
        <dbReference type="ARBA" id="ARBA00023002"/>
    </source>
</evidence>
<evidence type="ECO:0000256" key="1">
    <source>
        <dbReference type="ARBA" id="ARBA00005272"/>
    </source>
</evidence>
<keyword evidence="5" id="KW-0809">Transit peptide</keyword>
<comment type="catalytic activity">
    <reaction evidence="9">
        <text>a ubiquinone + NADH + H(+) = a ubiquinol + NAD(+)</text>
        <dbReference type="Rhea" id="RHEA:23152"/>
        <dbReference type="Rhea" id="RHEA-COMP:9565"/>
        <dbReference type="Rhea" id="RHEA-COMP:9566"/>
        <dbReference type="ChEBI" id="CHEBI:15378"/>
        <dbReference type="ChEBI" id="CHEBI:16389"/>
        <dbReference type="ChEBI" id="CHEBI:17976"/>
        <dbReference type="ChEBI" id="CHEBI:57540"/>
        <dbReference type="ChEBI" id="CHEBI:57945"/>
    </reaction>
</comment>
<dbReference type="PANTHER" id="PTHR43706">
    <property type="entry name" value="NADH DEHYDROGENASE"/>
    <property type="match status" value="1"/>
</dbReference>
<evidence type="ECO:0000259" key="13">
    <source>
        <dbReference type="Pfam" id="PF22366"/>
    </source>
</evidence>
<evidence type="ECO:0000313" key="15">
    <source>
        <dbReference type="Proteomes" id="UP000027265"/>
    </source>
</evidence>
<evidence type="ECO:0000256" key="8">
    <source>
        <dbReference type="ARBA" id="ARBA00047599"/>
    </source>
</evidence>
<keyword evidence="11" id="KW-0812">Transmembrane</keyword>
<feature type="domain" description="FAD/NAD(P)-binding" evidence="12">
    <location>
        <begin position="120"/>
        <end position="449"/>
    </location>
</feature>
<dbReference type="OrthoDB" id="3244603at2759"/>
<keyword evidence="4" id="KW-0274">FAD</keyword>
<evidence type="ECO:0000256" key="2">
    <source>
        <dbReference type="ARBA" id="ARBA00012637"/>
    </source>
</evidence>
<accession>A0A067PLF2</accession>
<evidence type="ECO:0000256" key="11">
    <source>
        <dbReference type="SAM" id="Phobius"/>
    </source>
</evidence>
<dbReference type="InterPro" id="IPR045024">
    <property type="entry name" value="NDH-2"/>
</dbReference>
<keyword evidence="11" id="KW-0472">Membrane</keyword>
<evidence type="ECO:0000256" key="5">
    <source>
        <dbReference type="ARBA" id="ARBA00022946"/>
    </source>
</evidence>
<name>A0A067PLF2_9AGAM</name>
<dbReference type="GO" id="GO:0005739">
    <property type="term" value="C:mitochondrion"/>
    <property type="evidence" value="ECO:0007669"/>
    <property type="project" value="TreeGrafter"/>
</dbReference>
<dbReference type="EMBL" id="KL197744">
    <property type="protein sequence ID" value="KDQ51852.1"/>
    <property type="molecule type" value="Genomic_DNA"/>
</dbReference>
<keyword evidence="11" id="KW-1133">Transmembrane helix</keyword>
<evidence type="ECO:0000256" key="10">
    <source>
        <dbReference type="SAM" id="MobiDB-lite"/>
    </source>
</evidence>
<dbReference type="HOGENOM" id="CLU_021377_1_0_1"/>
<dbReference type="SUPFAM" id="SSF51905">
    <property type="entry name" value="FAD/NAD(P)-binding domain"/>
    <property type="match status" value="2"/>
</dbReference>
<evidence type="ECO:0000256" key="3">
    <source>
        <dbReference type="ARBA" id="ARBA00022630"/>
    </source>
</evidence>
<reference evidence="15" key="1">
    <citation type="journal article" date="2014" name="Proc. Natl. Acad. Sci. U.S.A.">
        <title>Extensive sampling of basidiomycete genomes demonstrates inadequacy of the white-rot/brown-rot paradigm for wood decay fungi.</title>
        <authorList>
            <person name="Riley R."/>
            <person name="Salamov A.A."/>
            <person name="Brown D.W."/>
            <person name="Nagy L.G."/>
            <person name="Floudas D."/>
            <person name="Held B.W."/>
            <person name="Levasseur A."/>
            <person name="Lombard V."/>
            <person name="Morin E."/>
            <person name="Otillar R."/>
            <person name="Lindquist E.A."/>
            <person name="Sun H."/>
            <person name="LaButti K.M."/>
            <person name="Schmutz J."/>
            <person name="Jabbour D."/>
            <person name="Luo H."/>
            <person name="Baker S.E."/>
            <person name="Pisabarro A.G."/>
            <person name="Walton J.D."/>
            <person name="Blanchette R.A."/>
            <person name="Henrissat B."/>
            <person name="Martin F."/>
            <person name="Cullen D."/>
            <person name="Hibbett D.S."/>
            <person name="Grigoriev I.V."/>
        </authorList>
    </citation>
    <scope>NUCLEOTIDE SEQUENCE [LARGE SCALE GENOMIC DNA]</scope>
    <source>
        <strain evidence="15">MUCL 33604</strain>
    </source>
</reference>
<feature type="region of interest" description="Disordered" evidence="10">
    <location>
        <begin position="39"/>
        <end position="73"/>
    </location>
</feature>
<gene>
    <name evidence="14" type="ORF">JAAARDRAFT_40677</name>
</gene>
<dbReference type="GO" id="GO:0050136">
    <property type="term" value="F:NADH dehydrogenase (quinone) (non-electrogenic) activity"/>
    <property type="evidence" value="ECO:0007669"/>
    <property type="project" value="UniProtKB-EC"/>
</dbReference>
<sequence length="576" mass="63642">MQLSRARSAVRPFLQAGLRPSGIAFARVQSELALSRAAGRRFQSTSESTTSSPASSPNPSASTEPPRTSPPKISRWKRFLQGLGTATLVTVLGVGGGFYYYSKHELNPGPQLDFDPEKKTLVILGSGWGATSILKGLDTEDYNVVVISPRNYFLFTPLLPSVATGTLSPRSILQSTRYITRHKKRKVTVIEAEATDVDPANKIVTFSDNSGVQGQVWSTTLPYDYLVYAVGAETQTFNIPGVREYAGFMKELHDAEKMQDKFMDCIESAAFPGQSSEEQDRLLHIVVVGGGPTGVELSGELHDFLEEDLKHWYPELADKIKITLVEALPSVLPSFSRQLIEYTESTFKEAKIDILTKTMVKEIKEKSVVLAMPDKSIKEVPCGMVVWAAGNTLRKVTKDLIAKLPEQDNRRGLIVDDHLRLKGADGIFALGDCTATQYAPTAQVAAQQGNYLARILQHIAKRDHIQKQLDVLAAEGVVDAPEKKGEIESLAKQLAKWEKLRPFHYSHQGSLAYIGSEKAIADLPFFGSGNLATGGMITYYFWRSAYLSTLFSLRNRTLVATDWMKVKMFGRDVARD</sequence>
<evidence type="ECO:0000259" key="12">
    <source>
        <dbReference type="Pfam" id="PF07992"/>
    </source>
</evidence>
<keyword evidence="15" id="KW-1185">Reference proteome</keyword>
<evidence type="ECO:0000256" key="4">
    <source>
        <dbReference type="ARBA" id="ARBA00022827"/>
    </source>
</evidence>
<dbReference type="InterPro" id="IPR036188">
    <property type="entry name" value="FAD/NAD-bd_sf"/>
</dbReference>
<evidence type="ECO:0000256" key="9">
    <source>
        <dbReference type="ARBA" id="ARBA00049010"/>
    </source>
</evidence>
<proteinExistence type="inferred from homology"/>
<protein>
    <recommendedName>
        <fullName evidence="2">NADH:ubiquinone reductase (non-electrogenic)</fullName>
        <ecNumber evidence="2">1.6.5.9</ecNumber>
    </recommendedName>
</protein>
<dbReference type="InterPro" id="IPR054585">
    <property type="entry name" value="NDH2-like_C"/>
</dbReference>
<keyword evidence="7" id="KW-0520">NAD</keyword>
<feature type="domain" description="External alternative NADH-ubiquinone oxidoreductase-like C-terminal" evidence="13">
    <location>
        <begin position="507"/>
        <end position="572"/>
    </location>
</feature>
<comment type="similarity">
    <text evidence="1">Belongs to the NADH dehydrogenase family.</text>
</comment>
<evidence type="ECO:0000256" key="7">
    <source>
        <dbReference type="ARBA" id="ARBA00023027"/>
    </source>
</evidence>
<dbReference type="STRING" id="933084.A0A067PLF2"/>
<keyword evidence="6" id="KW-0560">Oxidoreductase</keyword>
<dbReference type="InterPro" id="IPR023753">
    <property type="entry name" value="FAD/NAD-binding_dom"/>
</dbReference>
<comment type="catalytic activity">
    <reaction evidence="8">
        <text>a quinone + NADH + H(+) = a quinol + NAD(+)</text>
        <dbReference type="Rhea" id="RHEA:46160"/>
        <dbReference type="ChEBI" id="CHEBI:15378"/>
        <dbReference type="ChEBI" id="CHEBI:24646"/>
        <dbReference type="ChEBI" id="CHEBI:57540"/>
        <dbReference type="ChEBI" id="CHEBI:57945"/>
        <dbReference type="ChEBI" id="CHEBI:132124"/>
        <dbReference type="EC" id="1.6.5.9"/>
    </reaction>
</comment>
<feature type="transmembrane region" description="Helical" evidence="11">
    <location>
        <begin position="79"/>
        <end position="101"/>
    </location>
</feature>
<keyword evidence="3" id="KW-0285">Flavoprotein</keyword>
<organism evidence="14 15">
    <name type="scientific">Jaapia argillacea MUCL 33604</name>
    <dbReference type="NCBI Taxonomy" id="933084"/>
    <lineage>
        <taxon>Eukaryota</taxon>
        <taxon>Fungi</taxon>
        <taxon>Dikarya</taxon>
        <taxon>Basidiomycota</taxon>
        <taxon>Agaricomycotina</taxon>
        <taxon>Agaricomycetes</taxon>
        <taxon>Agaricomycetidae</taxon>
        <taxon>Jaapiales</taxon>
        <taxon>Jaapiaceae</taxon>
        <taxon>Jaapia</taxon>
    </lineage>
</organism>
<dbReference type="PANTHER" id="PTHR43706:SF47">
    <property type="entry name" value="EXTERNAL NADH-UBIQUINONE OXIDOREDUCTASE 1, MITOCHONDRIAL-RELATED"/>
    <property type="match status" value="1"/>
</dbReference>
<dbReference type="Pfam" id="PF22366">
    <property type="entry name" value="NDH2_C"/>
    <property type="match status" value="1"/>
</dbReference>
<dbReference type="FunCoup" id="A0A067PLF2">
    <property type="interactions" value="182"/>
</dbReference>
<dbReference type="PRINTS" id="PR00368">
    <property type="entry name" value="FADPNR"/>
</dbReference>
<feature type="compositionally biased region" description="Low complexity" evidence="10">
    <location>
        <begin position="44"/>
        <end position="66"/>
    </location>
</feature>
<dbReference type="AlphaFoldDB" id="A0A067PLF2"/>
<dbReference type="InParanoid" id="A0A067PLF2"/>
<dbReference type="Pfam" id="PF07992">
    <property type="entry name" value="Pyr_redox_2"/>
    <property type="match status" value="1"/>
</dbReference>